<sequence length="274" mass="28729">MVNRAKDTAVTERIGIIGVGEIARAMVEGLCEGNEAPPEIFLSPRGADTAAELAARYPTARVCSGNQDVIDRAGLIVIAVRPDQRAEALPGLTVPADRVVVSVLAGVAIDEVRRTLGTEAPVVRAIPLPAVRSRTSVTVICPDHPAAAALFGTLGGALPLADEASFNVFSALTGTITSHYQYLATLTEWATGHGVPAETADQYLRSLFQDVGRSLGDGSRPLPRLVADHETPNGSNERIRTTWFDEKNAGALREALDGLLAHLAGSRAADVGPS</sequence>
<gene>
    <name evidence="3" type="primary">proC2</name>
    <name evidence="3" type="ORF">SRIMR7_17575</name>
</gene>
<accession>A0ABY3Z1G9</accession>
<feature type="domain" description="Pyrroline-5-carboxylate reductase catalytic N-terminal" evidence="2">
    <location>
        <begin position="13"/>
        <end position="106"/>
    </location>
</feature>
<comment type="similarity">
    <text evidence="1">Belongs to the pyrroline-5-carboxylate reductase family.</text>
</comment>
<evidence type="ECO:0000313" key="3">
    <source>
        <dbReference type="EMBL" id="UNZ03973.1"/>
    </source>
</evidence>
<evidence type="ECO:0000256" key="1">
    <source>
        <dbReference type="ARBA" id="ARBA00005525"/>
    </source>
</evidence>
<dbReference type="EMBL" id="CP094298">
    <property type="protein sequence ID" value="UNZ03973.1"/>
    <property type="molecule type" value="Genomic_DNA"/>
</dbReference>
<protein>
    <submittedName>
        <fullName evidence="3">Pyrroline-5-carboxylate reductase</fullName>
        <ecNumber evidence="3">1.5.1.2</ecNumber>
    </submittedName>
</protein>
<keyword evidence="3" id="KW-0560">Oxidoreductase</keyword>
<dbReference type="RefSeq" id="WP_003983014.1">
    <property type="nucleotide sequence ID" value="NZ_CP043497.1"/>
</dbReference>
<reference evidence="3 4" key="1">
    <citation type="submission" date="2022-03" db="EMBL/GenBank/DDBJ databases">
        <title>Complete genome of Streptomyces rimosus ssp. rimosus R7 (=ATCC 10970).</title>
        <authorList>
            <person name="Beganovic S."/>
            <person name="Ruckert C."/>
            <person name="Busche T."/>
            <person name="Kalinowski J."/>
            <person name="Wittmann C."/>
        </authorList>
    </citation>
    <scope>NUCLEOTIDE SEQUENCE [LARGE SCALE GENOMIC DNA]</scope>
    <source>
        <strain evidence="3 4">R7</strain>
    </source>
</reference>
<proteinExistence type="inferred from homology"/>
<dbReference type="Pfam" id="PF03807">
    <property type="entry name" value="F420_oxidored"/>
    <property type="match status" value="1"/>
</dbReference>
<dbReference type="PANTHER" id="PTHR11645:SF13">
    <property type="entry name" value="PYRROLINE-5-CARBOXYLATE REDUCTASE CATALYTIC N-TERMINAL DOMAIN-CONTAINING PROTEIN"/>
    <property type="match status" value="1"/>
</dbReference>
<dbReference type="EC" id="1.5.1.2" evidence="3"/>
<dbReference type="Gene3D" id="3.40.50.720">
    <property type="entry name" value="NAD(P)-binding Rossmann-like Domain"/>
    <property type="match status" value="1"/>
</dbReference>
<evidence type="ECO:0000313" key="4">
    <source>
        <dbReference type="Proteomes" id="UP000829494"/>
    </source>
</evidence>
<dbReference type="Proteomes" id="UP000829494">
    <property type="component" value="Chromosome"/>
</dbReference>
<evidence type="ECO:0000259" key="2">
    <source>
        <dbReference type="Pfam" id="PF03807"/>
    </source>
</evidence>
<dbReference type="InterPro" id="IPR036291">
    <property type="entry name" value="NAD(P)-bd_dom_sf"/>
</dbReference>
<dbReference type="InterPro" id="IPR028939">
    <property type="entry name" value="P5C_Rdtase_cat_N"/>
</dbReference>
<organism evidence="3 4">
    <name type="scientific">Streptomyces rimosus subsp. rimosus</name>
    <dbReference type="NCBI Taxonomy" id="132474"/>
    <lineage>
        <taxon>Bacteria</taxon>
        <taxon>Bacillati</taxon>
        <taxon>Actinomycetota</taxon>
        <taxon>Actinomycetes</taxon>
        <taxon>Kitasatosporales</taxon>
        <taxon>Streptomycetaceae</taxon>
        <taxon>Streptomyces</taxon>
    </lineage>
</organism>
<dbReference type="SUPFAM" id="SSF51735">
    <property type="entry name" value="NAD(P)-binding Rossmann-fold domains"/>
    <property type="match status" value="1"/>
</dbReference>
<dbReference type="PANTHER" id="PTHR11645">
    <property type="entry name" value="PYRROLINE-5-CARBOXYLATE REDUCTASE"/>
    <property type="match status" value="1"/>
</dbReference>
<dbReference type="GeneID" id="66856927"/>
<name>A0ABY3Z1G9_STRRM</name>
<dbReference type="GO" id="GO:0004735">
    <property type="term" value="F:pyrroline-5-carboxylate reductase activity"/>
    <property type="evidence" value="ECO:0007669"/>
    <property type="project" value="UniProtKB-EC"/>
</dbReference>
<keyword evidence="4" id="KW-1185">Reference proteome</keyword>